<protein>
    <submittedName>
        <fullName evidence="2">Putative ovule protein</fullName>
    </submittedName>
</protein>
<dbReference type="EMBL" id="GEDG01024638">
    <property type="protein sequence ID" value="JAP15825.1"/>
    <property type="molecule type" value="Transcribed_RNA"/>
</dbReference>
<reference evidence="2" key="1">
    <citation type="submission" date="2015-12" db="EMBL/GenBank/DDBJ databases">
        <title>Gene expression during late stages of embryo sac development: a critical building block for successful pollen-pistil interactions.</title>
        <authorList>
            <person name="Liu Y."/>
            <person name="Joly V."/>
            <person name="Sabar M."/>
            <person name="Matton D.P."/>
        </authorList>
    </citation>
    <scope>NUCLEOTIDE SEQUENCE</scope>
</reference>
<proteinExistence type="predicted"/>
<evidence type="ECO:0000256" key="1">
    <source>
        <dbReference type="SAM" id="MobiDB-lite"/>
    </source>
</evidence>
<dbReference type="AlphaFoldDB" id="A0A0V0H5Z4"/>
<name>A0A0V0H5Z4_SOLCH</name>
<feature type="region of interest" description="Disordered" evidence="1">
    <location>
        <begin position="49"/>
        <end position="76"/>
    </location>
</feature>
<dbReference type="EMBL" id="GEDG01022852">
    <property type="protein sequence ID" value="JAP17183.1"/>
    <property type="molecule type" value="Transcribed_RNA"/>
</dbReference>
<evidence type="ECO:0000313" key="2">
    <source>
        <dbReference type="EMBL" id="JAP15825.1"/>
    </source>
</evidence>
<sequence length="104" mass="11602">MASLQCQKPVAQQTVCQKTTNTATCHKANEHHSLADKMKEMTTKMLHHDNHGQQSACHGAKTQHSAGHGSTAIHGRATASRLHAMEQNSTFSRPWLHCYAWKSW</sequence>
<organism evidence="2">
    <name type="scientific">Solanum chacoense</name>
    <name type="common">Chaco potato</name>
    <dbReference type="NCBI Taxonomy" id="4108"/>
    <lineage>
        <taxon>Eukaryota</taxon>
        <taxon>Viridiplantae</taxon>
        <taxon>Streptophyta</taxon>
        <taxon>Embryophyta</taxon>
        <taxon>Tracheophyta</taxon>
        <taxon>Spermatophyta</taxon>
        <taxon>Magnoliopsida</taxon>
        <taxon>eudicotyledons</taxon>
        <taxon>Gunneridae</taxon>
        <taxon>Pentapetalae</taxon>
        <taxon>asterids</taxon>
        <taxon>lamiids</taxon>
        <taxon>Solanales</taxon>
        <taxon>Solanaceae</taxon>
        <taxon>Solanoideae</taxon>
        <taxon>Solaneae</taxon>
        <taxon>Solanum</taxon>
    </lineage>
</organism>
<accession>A0A0V0H5Z4</accession>